<accession>A0ABD2PGE4</accession>
<protein>
    <submittedName>
        <fullName evidence="1">Uncharacterized protein</fullName>
    </submittedName>
</protein>
<sequence length="113" mass="12335">MIGSNSGKETTPLDATMMNQYFATIGSALDDDVDRSEDAVGGIRIMSTFSMFLHATTSEEVMNVVAGMKNKSTCDIYGLNKTVIVDVVIVNDDLDLLKFDCQERVILSLMGLM</sequence>
<dbReference type="Proteomes" id="UP001516400">
    <property type="component" value="Unassembled WGS sequence"/>
</dbReference>
<gene>
    <name evidence="1" type="ORF">HHI36_023384</name>
</gene>
<reference evidence="1 2" key="1">
    <citation type="journal article" date="2021" name="BMC Biol.">
        <title>Horizontally acquired antibacterial genes associated with adaptive radiation of ladybird beetles.</title>
        <authorList>
            <person name="Li H.S."/>
            <person name="Tang X.F."/>
            <person name="Huang Y.H."/>
            <person name="Xu Z.Y."/>
            <person name="Chen M.L."/>
            <person name="Du X.Y."/>
            <person name="Qiu B.Y."/>
            <person name="Chen P.T."/>
            <person name="Zhang W."/>
            <person name="Slipinski A."/>
            <person name="Escalona H.E."/>
            <person name="Waterhouse R.M."/>
            <person name="Zwick A."/>
            <person name="Pang H."/>
        </authorList>
    </citation>
    <scope>NUCLEOTIDE SEQUENCE [LARGE SCALE GENOMIC DNA]</scope>
    <source>
        <strain evidence="1">SYSU2018</strain>
    </source>
</reference>
<comment type="caution">
    <text evidence="1">The sequence shown here is derived from an EMBL/GenBank/DDBJ whole genome shotgun (WGS) entry which is preliminary data.</text>
</comment>
<evidence type="ECO:0000313" key="2">
    <source>
        <dbReference type="Proteomes" id="UP001516400"/>
    </source>
</evidence>
<dbReference type="EMBL" id="JABFTP020000186">
    <property type="protein sequence ID" value="KAL3290010.1"/>
    <property type="molecule type" value="Genomic_DNA"/>
</dbReference>
<name>A0ABD2PGE4_9CUCU</name>
<dbReference type="AlphaFoldDB" id="A0ABD2PGE4"/>
<keyword evidence="2" id="KW-1185">Reference proteome</keyword>
<organism evidence="1 2">
    <name type="scientific">Cryptolaemus montrouzieri</name>
    <dbReference type="NCBI Taxonomy" id="559131"/>
    <lineage>
        <taxon>Eukaryota</taxon>
        <taxon>Metazoa</taxon>
        <taxon>Ecdysozoa</taxon>
        <taxon>Arthropoda</taxon>
        <taxon>Hexapoda</taxon>
        <taxon>Insecta</taxon>
        <taxon>Pterygota</taxon>
        <taxon>Neoptera</taxon>
        <taxon>Endopterygota</taxon>
        <taxon>Coleoptera</taxon>
        <taxon>Polyphaga</taxon>
        <taxon>Cucujiformia</taxon>
        <taxon>Coccinelloidea</taxon>
        <taxon>Coccinellidae</taxon>
        <taxon>Scymninae</taxon>
        <taxon>Scymnini</taxon>
        <taxon>Cryptolaemus</taxon>
    </lineage>
</organism>
<evidence type="ECO:0000313" key="1">
    <source>
        <dbReference type="EMBL" id="KAL3290010.1"/>
    </source>
</evidence>
<proteinExistence type="predicted"/>